<dbReference type="AlphaFoldDB" id="A0A371EEJ1"/>
<reference evidence="1" key="1">
    <citation type="submission" date="2018-05" db="EMBL/GenBank/DDBJ databases">
        <title>Draft genome of Mucuna pruriens seed.</title>
        <authorList>
            <person name="Nnadi N.E."/>
            <person name="Vos R."/>
            <person name="Hasami M.H."/>
            <person name="Devisetty U.K."/>
            <person name="Aguiy J.C."/>
        </authorList>
    </citation>
    <scope>NUCLEOTIDE SEQUENCE [LARGE SCALE GENOMIC DNA]</scope>
    <source>
        <strain evidence="1">JCA_2017</strain>
    </source>
</reference>
<accession>A0A371EEJ1</accession>
<sequence>MLKKRLILLVTKKKVKENVSFDNSSMVQIQGNIFMSRNRMFTLRIKTNEAKCLKASIKGEA</sequence>
<organism evidence="1 2">
    <name type="scientific">Mucuna pruriens</name>
    <name type="common">Velvet bean</name>
    <name type="synonym">Dolichos pruriens</name>
    <dbReference type="NCBI Taxonomy" id="157652"/>
    <lineage>
        <taxon>Eukaryota</taxon>
        <taxon>Viridiplantae</taxon>
        <taxon>Streptophyta</taxon>
        <taxon>Embryophyta</taxon>
        <taxon>Tracheophyta</taxon>
        <taxon>Spermatophyta</taxon>
        <taxon>Magnoliopsida</taxon>
        <taxon>eudicotyledons</taxon>
        <taxon>Gunneridae</taxon>
        <taxon>Pentapetalae</taxon>
        <taxon>rosids</taxon>
        <taxon>fabids</taxon>
        <taxon>Fabales</taxon>
        <taxon>Fabaceae</taxon>
        <taxon>Papilionoideae</taxon>
        <taxon>50 kb inversion clade</taxon>
        <taxon>NPAAA clade</taxon>
        <taxon>indigoferoid/millettioid clade</taxon>
        <taxon>Phaseoleae</taxon>
        <taxon>Mucuna</taxon>
    </lineage>
</organism>
<feature type="non-terminal residue" evidence="1">
    <location>
        <position position="1"/>
    </location>
</feature>
<name>A0A371EEJ1_MUCPR</name>
<dbReference type="EMBL" id="QJKJ01014399">
    <property type="protein sequence ID" value="RDX64409.1"/>
    <property type="molecule type" value="Genomic_DNA"/>
</dbReference>
<gene>
    <name evidence="1" type="ORF">CR513_57044</name>
</gene>
<dbReference type="Proteomes" id="UP000257109">
    <property type="component" value="Unassembled WGS sequence"/>
</dbReference>
<evidence type="ECO:0000313" key="2">
    <source>
        <dbReference type="Proteomes" id="UP000257109"/>
    </source>
</evidence>
<proteinExistence type="predicted"/>
<comment type="caution">
    <text evidence="1">The sequence shown here is derived from an EMBL/GenBank/DDBJ whole genome shotgun (WGS) entry which is preliminary data.</text>
</comment>
<protein>
    <submittedName>
        <fullName evidence="1">Uncharacterized protein</fullName>
    </submittedName>
</protein>
<evidence type="ECO:0000313" key="1">
    <source>
        <dbReference type="EMBL" id="RDX64409.1"/>
    </source>
</evidence>
<keyword evidence="2" id="KW-1185">Reference proteome</keyword>